<evidence type="ECO:0000259" key="1">
    <source>
        <dbReference type="Pfam" id="PF20215"/>
    </source>
</evidence>
<dbReference type="InterPro" id="IPR046482">
    <property type="entry name" value="DUF6575"/>
</dbReference>
<evidence type="ECO:0000313" key="3">
    <source>
        <dbReference type="Proteomes" id="UP000033452"/>
    </source>
</evidence>
<organism evidence="2 3">
    <name type="scientific">Pseudoalteromonas rubra</name>
    <dbReference type="NCBI Taxonomy" id="43658"/>
    <lineage>
        <taxon>Bacteria</taxon>
        <taxon>Pseudomonadati</taxon>
        <taxon>Pseudomonadota</taxon>
        <taxon>Gammaproteobacteria</taxon>
        <taxon>Alteromonadales</taxon>
        <taxon>Pseudoalteromonadaceae</taxon>
        <taxon>Pseudoalteromonas</taxon>
    </lineage>
</organism>
<protein>
    <recommendedName>
        <fullName evidence="1">DUF6575 domain-containing protein</fullName>
    </recommendedName>
</protein>
<gene>
    <name evidence="2" type="ORF">TW77_02400</name>
</gene>
<dbReference type="EMBL" id="JXYA01000004">
    <property type="protein sequence ID" value="KJZ12652.1"/>
    <property type="molecule type" value="Genomic_DNA"/>
</dbReference>
<feature type="domain" description="DUF6575" evidence="1">
    <location>
        <begin position="2"/>
        <end position="218"/>
    </location>
</feature>
<dbReference type="AlphaFoldDB" id="A0A0F4R1G3"/>
<evidence type="ECO:0000313" key="2">
    <source>
        <dbReference type="EMBL" id="KJZ12652.1"/>
    </source>
</evidence>
<dbReference type="Pfam" id="PF20215">
    <property type="entry name" value="DUF6575"/>
    <property type="match status" value="1"/>
</dbReference>
<dbReference type="PATRIC" id="fig|43658.5.peg.502"/>
<dbReference type="RefSeq" id="WP_046003383.1">
    <property type="nucleotide sequence ID" value="NZ_JXYA01000004.1"/>
</dbReference>
<dbReference type="OrthoDB" id="507999at2"/>
<dbReference type="Proteomes" id="UP000033452">
    <property type="component" value="Unassembled WGS sequence"/>
</dbReference>
<comment type="caution">
    <text evidence="2">The sequence shown here is derived from an EMBL/GenBank/DDBJ whole genome shotgun (WGS) entry which is preliminary data.</text>
</comment>
<accession>A0A0F4R1G3</accession>
<proteinExistence type="predicted"/>
<keyword evidence="3" id="KW-1185">Reference proteome</keyword>
<name>A0A0F4R1G3_9GAMM</name>
<reference evidence="2 3" key="1">
    <citation type="journal article" date="2015" name="BMC Genomics">
        <title>Genome mining reveals unlocked bioactive potential of marine Gram-negative bacteria.</title>
        <authorList>
            <person name="Machado H."/>
            <person name="Sonnenschein E.C."/>
            <person name="Melchiorsen J."/>
            <person name="Gram L."/>
        </authorList>
    </citation>
    <scope>NUCLEOTIDE SEQUENCE [LARGE SCALE GENOMIC DNA]</scope>
    <source>
        <strain evidence="2 3">S2471</strain>
    </source>
</reference>
<sequence>MTHLLPKDTFLGKLKVFEVYDDFMGPKCFSLKNQFGQFFLAYWGGDYEDYSRWLYVLVTSERLDELTRQARCVRSAYVNPENKQVFDIKIYYEEGTTEVSILQRDYTLSIPPDGMLIDPELITCHMPESEWGFKLRISKKSKKHVAPERSVVTRIMDSFSVMLEELMQDIIGKKSASVYPLEASFGSFEVSLKTSHNQAACMAVEKIKRLVSESTNLEQELHQLNLDPYRLQELSEIIRDNYIVLTLSPKTSEFLAEPFEFGRSGLNDLIQTLANSNLTFVDSSKIPQANNLQRVLEVLSKKEKGEHITYECIDGISSQRQLDYHFTAAICLGLMNKNHSLTAAGKFVCLLEGKAAKYQYLYDRFESTEFGWSWMQWAGVNSISDLDPSSSKLFISQCVRGLKRSTAVRRANTLSTWLKDLQPYKRDYGE</sequence>